<evidence type="ECO:0000259" key="5">
    <source>
        <dbReference type="PROSITE" id="PS50931"/>
    </source>
</evidence>
<reference evidence="6" key="1">
    <citation type="submission" date="2015-10" db="EMBL/GenBank/DDBJ databases">
        <title>Description of Candidatus Tenderia electrophaga gen. nov, sp. nov., an Uncultivated Electroautotroph from a Biocathode Enrichment.</title>
        <authorList>
            <person name="Eddie B.J."/>
            <person name="Malanoski A.P."/>
            <person name="Wang Z."/>
            <person name="Hall R.J."/>
            <person name="Oh S.D."/>
            <person name="Heiner C."/>
            <person name="Lin B."/>
            <person name="Strycharz-Glaven S.M."/>
        </authorList>
    </citation>
    <scope>NUCLEOTIDE SEQUENCE [LARGE SCALE GENOMIC DNA]</scope>
    <source>
        <strain evidence="6">NRL1</strain>
    </source>
</reference>
<dbReference type="InterPro" id="IPR000847">
    <property type="entry name" value="LysR_HTH_N"/>
</dbReference>
<protein>
    <recommendedName>
        <fullName evidence="5">HTH lysR-type domain-containing protein</fullName>
    </recommendedName>
</protein>
<dbReference type="Pfam" id="PF03466">
    <property type="entry name" value="LysR_substrate"/>
    <property type="match status" value="1"/>
</dbReference>
<gene>
    <name evidence="6" type="ORF">Tel_10705</name>
</gene>
<proteinExistence type="inferred from homology"/>
<comment type="similarity">
    <text evidence="1">Belongs to the LysR transcriptional regulatory family.</text>
</comment>
<dbReference type="FunFam" id="1.10.10.10:FF:000001">
    <property type="entry name" value="LysR family transcriptional regulator"/>
    <property type="match status" value="1"/>
</dbReference>
<feature type="domain" description="HTH lysR-type" evidence="5">
    <location>
        <begin position="11"/>
        <end position="68"/>
    </location>
</feature>
<keyword evidence="7" id="KW-1185">Reference proteome</keyword>
<dbReference type="PANTHER" id="PTHR30126:SF5">
    <property type="entry name" value="HTH-TYPE TRANSCRIPTIONAL ACTIVATOR CMPR"/>
    <property type="match status" value="1"/>
</dbReference>
<organism evidence="6 7">
    <name type="scientific">Candidatus Tenderia electrophaga</name>
    <dbReference type="NCBI Taxonomy" id="1748243"/>
    <lineage>
        <taxon>Bacteria</taxon>
        <taxon>Pseudomonadati</taxon>
        <taxon>Pseudomonadota</taxon>
        <taxon>Gammaproteobacteria</taxon>
        <taxon>Candidatus Tenderiales</taxon>
        <taxon>Candidatus Tenderiaceae</taxon>
        <taxon>Candidatus Tenderia</taxon>
    </lineage>
</organism>
<dbReference type="SUPFAM" id="SSF53850">
    <property type="entry name" value="Periplasmic binding protein-like II"/>
    <property type="match status" value="1"/>
</dbReference>
<evidence type="ECO:0000256" key="2">
    <source>
        <dbReference type="ARBA" id="ARBA00023015"/>
    </source>
</evidence>
<dbReference type="Pfam" id="PF00126">
    <property type="entry name" value="HTH_1"/>
    <property type="match status" value="1"/>
</dbReference>
<evidence type="ECO:0000313" key="7">
    <source>
        <dbReference type="Proteomes" id="UP000055136"/>
    </source>
</evidence>
<keyword evidence="4" id="KW-0804">Transcription</keyword>
<dbReference type="SUPFAM" id="SSF46785">
    <property type="entry name" value="Winged helix' DNA-binding domain"/>
    <property type="match status" value="1"/>
</dbReference>
<dbReference type="CDD" id="cd08419">
    <property type="entry name" value="PBP2_CbbR_RubisCO_like"/>
    <property type="match status" value="1"/>
</dbReference>
<accession>A0A0S2TIA0</accession>
<dbReference type="EMBL" id="CP013099">
    <property type="protein sequence ID" value="ALP54836.1"/>
    <property type="molecule type" value="Genomic_DNA"/>
</dbReference>
<dbReference type="AlphaFoldDB" id="A0A0S2TIA0"/>
<dbReference type="InterPro" id="IPR036390">
    <property type="entry name" value="WH_DNA-bd_sf"/>
</dbReference>
<name>A0A0S2TIA0_9GAMM</name>
<evidence type="ECO:0000256" key="3">
    <source>
        <dbReference type="ARBA" id="ARBA00023125"/>
    </source>
</evidence>
<dbReference type="GO" id="GO:0000976">
    <property type="term" value="F:transcription cis-regulatory region binding"/>
    <property type="evidence" value="ECO:0007669"/>
    <property type="project" value="TreeGrafter"/>
</dbReference>
<dbReference type="Gene3D" id="3.40.190.290">
    <property type="match status" value="1"/>
</dbReference>
<dbReference type="GO" id="GO:0003700">
    <property type="term" value="F:DNA-binding transcription factor activity"/>
    <property type="evidence" value="ECO:0007669"/>
    <property type="project" value="InterPro"/>
</dbReference>
<sequence>MTLASRSLRNVSFRQLQVFECVARLGNFTAASRELFITQPTVSMQMKKLEECLNTRLFEQVGRQVHLTYEGREFLKTCREIFACVTRFDEHISNRIDTVSGPLTLAGATTTEYFVPVLLGVFKKLYPQVTFSLSIVDRENLSRRLQDNLDDLCLIDQVPSDIEVNVIPFIKNPLVIVASSDHPLARREDLSMDAIKTETFLLRERTSGTRIALKRFLDGQEITLNIGMELSSNEALKHAVASNMGLSVLSRYCVARECERGELVELNIEGFPLMECWYIVHPKDRYMSPAAKVFLRFLQEEGAEVIENIARG</sequence>
<evidence type="ECO:0000256" key="4">
    <source>
        <dbReference type="ARBA" id="ARBA00023163"/>
    </source>
</evidence>
<evidence type="ECO:0000313" key="6">
    <source>
        <dbReference type="EMBL" id="ALP54836.1"/>
    </source>
</evidence>
<dbReference type="Proteomes" id="UP000055136">
    <property type="component" value="Chromosome"/>
</dbReference>
<dbReference type="STRING" id="1748243.Tel_10705"/>
<dbReference type="PROSITE" id="PS50931">
    <property type="entry name" value="HTH_LYSR"/>
    <property type="match status" value="1"/>
</dbReference>
<dbReference type="Gene3D" id="1.10.10.10">
    <property type="entry name" value="Winged helix-like DNA-binding domain superfamily/Winged helix DNA-binding domain"/>
    <property type="match status" value="1"/>
</dbReference>
<dbReference type="KEGG" id="tee:Tel_10705"/>
<dbReference type="InterPro" id="IPR036388">
    <property type="entry name" value="WH-like_DNA-bd_sf"/>
</dbReference>
<dbReference type="PANTHER" id="PTHR30126">
    <property type="entry name" value="HTH-TYPE TRANSCRIPTIONAL REGULATOR"/>
    <property type="match status" value="1"/>
</dbReference>
<keyword evidence="2" id="KW-0805">Transcription regulation</keyword>
<dbReference type="InterPro" id="IPR005119">
    <property type="entry name" value="LysR_subst-bd"/>
</dbReference>
<keyword evidence="3" id="KW-0238">DNA-binding</keyword>
<dbReference type="PRINTS" id="PR00039">
    <property type="entry name" value="HTHLYSR"/>
</dbReference>
<evidence type="ECO:0000256" key="1">
    <source>
        <dbReference type="ARBA" id="ARBA00009437"/>
    </source>
</evidence>